<evidence type="ECO:0000256" key="4">
    <source>
        <dbReference type="ARBA" id="ARBA00022960"/>
    </source>
</evidence>
<protein>
    <submittedName>
        <fullName evidence="9">L,D-transpeptidase family protein</fullName>
    </submittedName>
</protein>
<name>A0ABP7VTG8_9FLAO</name>
<comment type="pathway">
    <text evidence="1 7">Cell wall biogenesis; peptidoglycan biosynthesis.</text>
</comment>
<dbReference type="EMBL" id="BAABCT010000005">
    <property type="protein sequence ID" value="GAA4074041.1"/>
    <property type="molecule type" value="Genomic_DNA"/>
</dbReference>
<comment type="caution">
    <text evidence="9">The sequence shown here is derived from an EMBL/GenBank/DDBJ whole genome shotgun (WGS) entry which is preliminary data.</text>
</comment>
<evidence type="ECO:0000313" key="9">
    <source>
        <dbReference type="EMBL" id="GAA4074041.1"/>
    </source>
</evidence>
<dbReference type="RefSeq" id="WP_344816517.1">
    <property type="nucleotide sequence ID" value="NZ_BAABCT010000005.1"/>
</dbReference>
<evidence type="ECO:0000256" key="3">
    <source>
        <dbReference type="ARBA" id="ARBA00022679"/>
    </source>
</evidence>
<dbReference type="InterPro" id="IPR038063">
    <property type="entry name" value="Transpep_catalytic_dom"/>
</dbReference>
<dbReference type="InterPro" id="IPR005490">
    <property type="entry name" value="LD_TPept_cat_dom"/>
</dbReference>
<comment type="similarity">
    <text evidence="2">Belongs to the YkuD family.</text>
</comment>
<reference evidence="10" key="1">
    <citation type="journal article" date="2019" name="Int. J. Syst. Evol. Microbiol.">
        <title>The Global Catalogue of Microorganisms (GCM) 10K type strain sequencing project: providing services to taxonomists for standard genome sequencing and annotation.</title>
        <authorList>
            <consortium name="The Broad Institute Genomics Platform"/>
            <consortium name="The Broad Institute Genome Sequencing Center for Infectious Disease"/>
            <person name="Wu L."/>
            <person name="Ma J."/>
        </authorList>
    </citation>
    <scope>NUCLEOTIDE SEQUENCE [LARGE SCALE GENOMIC DNA]</scope>
    <source>
        <strain evidence="10">JCM 17069</strain>
    </source>
</reference>
<dbReference type="Proteomes" id="UP001500367">
    <property type="component" value="Unassembled WGS sequence"/>
</dbReference>
<keyword evidence="4 7" id="KW-0133">Cell shape</keyword>
<keyword evidence="3" id="KW-0808">Transferase</keyword>
<evidence type="ECO:0000256" key="6">
    <source>
        <dbReference type="ARBA" id="ARBA00023316"/>
    </source>
</evidence>
<evidence type="ECO:0000256" key="2">
    <source>
        <dbReference type="ARBA" id="ARBA00005992"/>
    </source>
</evidence>
<dbReference type="PANTHER" id="PTHR36699">
    <property type="entry name" value="LD-TRANSPEPTIDASE"/>
    <property type="match status" value="1"/>
</dbReference>
<dbReference type="PANTHER" id="PTHR36699:SF1">
    <property type="entry name" value="L,D-TRANSPEPTIDASE YAFK-RELATED"/>
    <property type="match status" value="1"/>
</dbReference>
<dbReference type="SUPFAM" id="SSF141523">
    <property type="entry name" value="L,D-transpeptidase catalytic domain-like"/>
    <property type="match status" value="1"/>
</dbReference>
<feature type="active site" description="Proton donor/acceptor" evidence="7">
    <location>
        <position position="123"/>
    </location>
</feature>
<accession>A0ABP7VTG8</accession>
<proteinExistence type="inferred from homology"/>
<organism evidence="9 10">
    <name type="scientific">Flavobacterium cheonanense</name>
    <dbReference type="NCBI Taxonomy" id="706183"/>
    <lineage>
        <taxon>Bacteria</taxon>
        <taxon>Pseudomonadati</taxon>
        <taxon>Bacteroidota</taxon>
        <taxon>Flavobacteriia</taxon>
        <taxon>Flavobacteriales</taxon>
        <taxon>Flavobacteriaceae</taxon>
        <taxon>Flavobacterium</taxon>
    </lineage>
</organism>
<keyword evidence="5 7" id="KW-0573">Peptidoglycan synthesis</keyword>
<evidence type="ECO:0000256" key="5">
    <source>
        <dbReference type="ARBA" id="ARBA00022984"/>
    </source>
</evidence>
<feature type="domain" description="L,D-TPase catalytic" evidence="8">
    <location>
        <begin position="33"/>
        <end position="169"/>
    </location>
</feature>
<evidence type="ECO:0000256" key="7">
    <source>
        <dbReference type="PROSITE-ProRule" id="PRU01373"/>
    </source>
</evidence>
<dbReference type="PROSITE" id="PS52029">
    <property type="entry name" value="LD_TPASE"/>
    <property type="match status" value="1"/>
</dbReference>
<dbReference type="Gene3D" id="2.40.440.10">
    <property type="entry name" value="L,D-transpeptidase catalytic domain-like"/>
    <property type="match status" value="1"/>
</dbReference>
<sequence length="170" mass="19187">MKKIFVFSFLFLLGWLVYYFYPEQPLPKDSKIDAMIVYKSKHQLLAFSKGKLIKTYTISLGRNPVGAKEYEGDQKTPEGMYSIHDKNPNSGWHKNLGISYPNQNDMAKAKRLGKPAGGDIKIHGLKNGKGYIGKFHRWQDWTLGCIAVTNAEIDELYAAVSVGCTIEIKP</sequence>
<dbReference type="Pfam" id="PF03734">
    <property type="entry name" value="YkuD"/>
    <property type="match status" value="1"/>
</dbReference>
<keyword evidence="10" id="KW-1185">Reference proteome</keyword>
<keyword evidence="6 7" id="KW-0961">Cell wall biogenesis/degradation</keyword>
<evidence type="ECO:0000256" key="1">
    <source>
        <dbReference type="ARBA" id="ARBA00004752"/>
    </source>
</evidence>
<feature type="active site" description="Nucleophile" evidence="7">
    <location>
        <position position="145"/>
    </location>
</feature>
<dbReference type="CDD" id="cd16913">
    <property type="entry name" value="YkuD_like"/>
    <property type="match status" value="1"/>
</dbReference>
<evidence type="ECO:0000313" key="10">
    <source>
        <dbReference type="Proteomes" id="UP001500367"/>
    </source>
</evidence>
<evidence type="ECO:0000259" key="8">
    <source>
        <dbReference type="PROSITE" id="PS52029"/>
    </source>
</evidence>
<gene>
    <name evidence="9" type="ORF">GCM10022389_19480</name>
</gene>